<dbReference type="EMBL" id="CAMXCT010000835">
    <property type="protein sequence ID" value="CAI3983764.1"/>
    <property type="molecule type" value="Genomic_DNA"/>
</dbReference>
<evidence type="ECO:0000313" key="1">
    <source>
        <dbReference type="EMBL" id="CAI3983764.1"/>
    </source>
</evidence>
<reference evidence="2 3" key="2">
    <citation type="submission" date="2024-05" db="EMBL/GenBank/DDBJ databases">
        <authorList>
            <person name="Chen Y."/>
            <person name="Shah S."/>
            <person name="Dougan E. K."/>
            <person name="Thang M."/>
            <person name="Chan C."/>
        </authorList>
    </citation>
    <scope>NUCLEOTIDE SEQUENCE [LARGE SCALE GENOMIC DNA]</scope>
</reference>
<comment type="caution">
    <text evidence="1">The sequence shown here is derived from an EMBL/GenBank/DDBJ whole genome shotgun (WGS) entry which is preliminary data.</text>
</comment>
<evidence type="ECO:0000313" key="2">
    <source>
        <dbReference type="EMBL" id="CAL4771076.1"/>
    </source>
</evidence>
<dbReference type="AlphaFoldDB" id="A0A9P1FNF7"/>
<evidence type="ECO:0000313" key="3">
    <source>
        <dbReference type="Proteomes" id="UP001152797"/>
    </source>
</evidence>
<gene>
    <name evidence="1" type="ORF">C1SCF055_LOCUS11352</name>
</gene>
<protein>
    <submittedName>
        <fullName evidence="2">CSC1/OSCA1-like cytosolic domain-containing protein</fullName>
    </submittedName>
</protein>
<sequence length="175" mass="19427">MIVSFCPDLQTAQRWDEEVGSPFVHLIDPSEKGQAGAAYQSWGFPKSFQGVWSPEALKFYCDERLHGRVLHPSQGQDVHQMGGDVMVNHQGIIVLRHYSKTSQDRPSIDHLLTRARELAKPCCLRRLWTLLLAAFKRSLAVLRDLRGLNAVEGPPKLPAAVPNAALPNVAPACKI</sequence>
<dbReference type="EMBL" id="CAMXCT030000835">
    <property type="protein sequence ID" value="CAL4771076.1"/>
    <property type="molecule type" value="Genomic_DNA"/>
</dbReference>
<organism evidence="1">
    <name type="scientific">Cladocopium goreaui</name>
    <dbReference type="NCBI Taxonomy" id="2562237"/>
    <lineage>
        <taxon>Eukaryota</taxon>
        <taxon>Sar</taxon>
        <taxon>Alveolata</taxon>
        <taxon>Dinophyceae</taxon>
        <taxon>Suessiales</taxon>
        <taxon>Symbiodiniaceae</taxon>
        <taxon>Cladocopium</taxon>
    </lineage>
</organism>
<dbReference type="Proteomes" id="UP001152797">
    <property type="component" value="Unassembled WGS sequence"/>
</dbReference>
<dbReference type="OrthoDB" id="424482at2759"/>
<reference evidence="1" key="1">
    <citation type="submission" date="2022-10" db="EMBL/GenBank/DDBJ databases">
        <authorList>
            <person name="Chen Y."/>
            <person name="Dougan E. K."/>
            <person name="Chan C."/>
            <person name="Rhodes N."/>
            <person name="Thang M."/>
        </authorList>
    </citation>
    <scope>NUCLEOTIDE SEQUENCE</scope>
</reference>
<dbReference type="EMBL" id="CAMXCT020000835">
    <property type="protein sequence ID" value="CAL1137139.1"/>
    <property type="molecule type" value="Genomic_DNA"/>
</dbReference>
<accession>A0A9P1FNF7</accession>
<name>A0A9P1FNF7_9DINO</name>
<proteinExistence type="predicted"/>
<keyword evidence="3" id="KW-1185">Reference proteome</keyword>